<feature type="compositionally biased region" description="Basic and acidic residues" evidence="2">
    <location>
        <begin position="536"/>
        <end position="559"/>
    </location>
</feature>
<feature type="region of interest" description="Disordered" evidence="2">
    <location>
        <begin position="778"/>
        <end position="806"/>
    </location>
</feature>
<dbReference type="Gene3D" id="1.10.10.60">
    <property type="entry name" value="Homeodomain-like"/>
    <property type="match status" value="1"/>
</dbReference>
<dbReference type="AlphaFoldDB" id="A0AAV1LKX0"/>
<feature type="region of interest" description="Disordered" evidence="2">
    <location>
        <begin position="536"/>
        <end position="586"/>
    </location>
</feature>
<feature type="compositionally biased region" description="Basic and acidic residues" evidence="2">
    <location>
        <begin position="566"/>
        <end position="577"/>
    </location>
</feature>
<comment type="caution">
    <text evidence="5">The sequence shown here is derived from an EMBL/GenBank/DDBJ whole genome shotgun (WGS) entry which is preliminary data.</text>
</comment>
<dbReference type="InterPro" id="IPR050863">
    <property type="entry name" value="CenT-Element_Derived"/>
</dbReference>
<keyword evidence="6" id="KW-1185">Reference proteome</keyword>
<dbReference type="GO" id="GO:0005634">
    <property type="term" value="C:nucleus"/>
    <property type="evidence" value="ECO:0007669"/>
    <property type="project" value="UniProtKB-SubCell"/>
</dbReference>
<proteinExistence type="predicted"/>
<name>A0AAV1LKX0_9NEOP</name>
<evidence type="ECO:0000256" key="1">
    <source>
        <dbReference type="ARBA" id="ARBA00004123"/>
    </source>
</evidence>
<comment type="subcellular location">
    <subcellularLocation>
        <location evidence="1">Nucleus</location>
    </subcellularLocation>
</comment>
<organism evidence="5 6">
    <name type="scientific">Parnassius mnemosyne</name>
    <name type="common">clouded apollo</name>
    <dbReference type="NCBI Taxonomy" id="213953"/>
    <lineage>
        <taxon>Eukaryota</taxon>
        <taxon>Metazoa</taxon>
        <taxon>Ecdysozoa</taxon>
        <taxon>Arthropoda</taxon>
        <taxon>Hexapoda</taxon>
        <taxon>Insecta</taxon>
        <taxon>Pterygota</taxon>
        <taxon>Neoptera</taxon>
        <taxon>Endopterygota</taxon>
        <taxon>Lepidoptera</taxon>
        <taxon>Glossata</taxon>
        <taxon>Ditrysia</taxon>
        <taxon>Papilionoidea</taxon>
        <taxon>Papilionidae</taxon>
        <taxon>Parnassiinae</taxon>
        <taxon>Parnassini</taxon>
        <taxon>Parnassius</taxon>
        <taxon>Driopa</taxon>
    </lineage>
</organism>
<evidence type="ECO:0000313" key="5">
    <source>
        <dbReference type="EMBL" id="CAK1595784.1"/>
    </source>
</evidence>
<gene>
    <name evidence="5" type="ORF">PARMNEM_LOCUS15212</name>
</gene>
<evidence type="ECO:0000259" key="3">
    <source>
        <dbReference type="Pfam" id="PF03184"/>
    </source>
</evidence>
<dbReference type="Pfam" id="PF03184">
    <property type="entry name" value="DDE_1"/>
    <property type="match status" value="1"/>
</dbReference>
<evidence type="ECO:0000259" key="4">
    <source>
        <dbReference type="Pfam" id="PF05225"/>
    </source>
</evidence>
<dbReference type="PANTHER" id="PTHR19303">
    <property type="entry name" value="TRANSPOSON"/>
    <property type="match status" value="1"/>
</dbReference>
<dbReference type="Pfam" id="PF05225">
    <property type="entry name" value="HTH_psq"/>
    <property type="match status" value="1"/>
</dbReference>
<evidence type="ECO:0000313" key="6">
    <source>
        <dbReference type="Proteomes" id="UP001314205"/>
    </source>
</evidence>
<dbReference type="Proteomes" id="UP001314205">
    <property type="component" value="Unassembled WGS sequence"/>
</dbReference>
<dbReference type="GO" id="GO:0003677">
    <property type="term" value="F:DNA binding"/>
    <property type="evidence" value="ECO:0007669"/>
    <property type="project" value="InterPro"/>
</dbReference>
<feature type="compositionally biased region" description="Basic and acidic residues" evidence="2">
    <location>
        <begin position="778"/>
        <end position="794"/>
    </location>
</feature>
<dbReference type="Gene3D" id="3.30.420.10">
    <property type="entry name" value="Ribonuclease H-like superfamily/Ribonuclease H"/>
    <property type="match status" value="1"/>
</dbReference>
<feature type="domain" description="DDE-1" evidence="3">
    <location>
        <begin position="210"/>
        <end position="342"/>
    </location>
</feature>
<dbReference type="SUPFAM" id="SSF46689">
    <property type="entry name" value="Homeodomain-like"/>
    <property type="match status" value="1"/>
</dbReference>
<protein>
    <recommendedName>
        <fullName evidence="7">Transposase</fullName>
    </recommendedName>
</protein>
<evidence type="ECO:0000256" key="2">
    <source>
        <dbReference type="SAM" id="MobiDB-lite"/>
    </source>
</evidence>
<dbReference type="InterPro" id="IPR007889">
    <property type="entry name" value="HTH_Psq"/>
</dbReference>
<dbReference type="InterPro" id="IPR036397">
    <property type="entry name" value="RNaseH_sf"/>
</dbReference>
<feature type="domain" description="HTH psq-type" evidence="4">
    <location>
        <begin position="17"/>
        <end position="55"/>
    </location>
</feature>
<accession>A0AAV1LKX0</accession>
<dbReference type="InterPro" id="IPR004875">
    <property type="entry name" value="DDE_SF_endonuclease_dom"/>
</dbReference>
<dbReference type="EMBL" id="CAVLGL010000093">
    <property type="protein sequence ID" value="CAK1595784.1"/>
    <property type="molecule type" value="Genomic_DNA"/>
</dbReference>
<evidence type="ECO:0008006" key="7">
    <source>
        <dbReference type="Google" id="ProtNLM"/>
    </source>
</evidence>
<sequence length="922" mass="105493">MPRKYIRKSDRSRYDYDKLTEAVNAVKNGTISAYAASKQYNIPRTTIVNRVYDRKGLKSKTLGRCTALPRDVEETLAENLHVMEKSGFGLTRKEVIELVGQYVVKNNIKTPFKDGIPGEDWFIAFKNRHGLSVKKPQAVEHARRTACRPAVIYGYFDLLEKTINELGLRDKPSHIWNLDETSFSKDPNKSNVVGRRGYTSTRTIASPGKTNTTVLLACNAAGDKAPPLIIYTGKNIWNEWVSQDGFPGTVYAATEKGWMEATVFENFFEKVFLPTVENKRPILLLYDGHSTHVGINIIQKARENNVTILKIPPHTSHLLQPLDLAVNKSFKDKWDIALVKWQRLNVGKVLPKKEFSTILGQVWTQIDSEVCKAGFRKAGIYPINKYVIAEHKFDPVQLAEWKNAKQLEKSQNQLVKQISPKKLSEIALTVVNEIYIIQQEVPQCDSIEASPNYVLHSEEKAVPLQNIENVQQGPKVQILDNQRVYTNITFEELLLKMIKPGKPSLTTKRTKIATGAEVITHDHVFERYQKMEAEKKEKLKKQEEKKTSKEKNKSTEKRASTNNKTGAEKNNEAKRCENGGNYKQTDIQVSRVDMSLPGPSGLNKKRKIKSELKKSKTINSTKKIVRRNKKLRKISSSSSTSISDCMSVHEDSDIIDVTDEEYDITRDLYTNEFIQNYEPCNEEEDKMFSIDKKSNVVKKFGENPDKQSKETVNLTEESDETNMVAGEFNGELDGLTEVEKEEHCAFNDQAVTEGNKVIHEISGISDERNDIVEKVCDSSNERNQAAKEVSERSHQSNNNTTAKEGNEKWDVKKNIEEKENYKINDNVLIRYFIRKKWVYYVGYIENILSGSDTSYNINFYKTYKKPLKFKLAKQVDRDTVLEYSIVKKVHLHRLIYNTGDRLATEVFIFSYRSAPSEREAMN</sequence>
<dbReference type="InterPro" id="IPR009057">
    <property type="entry name" value="Homeodomain-like_sf"/>
</dbReference>
<reference evidence="5 6" key="1">
    <citation type="submission" date="2023-11" db="EMBL/GenBank/DDBJ databases">
        <authorList>
            <person name="Hedman E."/>
            <person name="Englund M."/>
            <person name="Stromberg M."/>
            <person name="Nyberg Akerstrom W."/>
            <person name="Nylinder S."/>
            <person name="Jareborg N."/>
            <person name="Kallberg Y."/>
            <person name="Kronander E."/>
        </authorList>
    </citation>
    <scope>NUCLEOTIDE SEQUENCE [LARGE SCALE GENOMIC DNA]</scope>
</reference>